<feature type="compositionally biased region" description="Pro residues" evidence="1">
    <location>
        <begin position="254"/>
        <end position="277"/>
    </location>
</feature>
<accession>A0A340WSZ2</accession>
<feature type="compositionally biased region" description="Pro residues" evidence="1">
    <location>
        <begin position="63"/>
        <end position="85"/>
    </location>
</feature>
<keyword evidence="2" id="KW-1185">Reference proteome</keyword>
<protein>
    <submittedName>
        <fullName evidence="3">Basic proline-rich protein-like</fullName>
    </submittedName>
</protein>
<dbReference type="RefSeq" id="XP_007452001.1">
    <property type="nucleotide sequence ID" value="XM_007451939.1"/>
</dbReference>
<dbReference type="Proteomes" id="UP000265300">
    <property type="component" value="Unplaced"/>
</dbReference>
<feature type="region of interest" description="Disordered" evidence="1">
    <location>
        <begin position="1"/>
        <end position="131"/>
    </location>
</feature>
<evidence type="ECO:0000313" key="2">
    <source>
        <dbReference type="Proteomes" id="UP000265300"/>
    </source>
</evidence>
<feature type="compositionally biased region" description="Low complexity" evidence="1">
    <location>
        <begin position="171"/>
        <end position="181"/>
    </location>
</feature>
<feature type="region of interest" description="Disordered" evidence="1">
    <location>
        <begin position="159"/>
        <end position="297"/>
    </location>
</feature>
<organism evidence="2 3">
    <name type="scientific">Lipotes vexillifer</name>
    <name type="common">Yangtze river dolphin</name>
    <dbReference type="NCBI Taxonomy" id="118797"/>
    <lineage>
        <taxon>Eukaryota</taxon>
        <taxon>Metazoa</taxon>
        <taxon>Chordata</taxon>
        <taxon>Craniata</taxon>
        <taxon>Vertebrata</taxon>
        <taxon>Euteleostomi</taxon>
        <taxon>Mammalia</taxon>
        <taxon>Eutheria</taxon>
        <taxon>Laurasiatheria</taxon>
        <taxon>Artiodactyla</taxon>
        <taxon>Whippomorpha</taxon>
        <taxon>Cetacea</taxon>
        <taxon>Odontoceti</taxon>
        <taxon>Lipotidae</taxon>
        <taxon>Lipotes</taxon>
    </lineage>
</organism>
<evidence type="ECO:0000256" key="1">
    <source>
        <dbReference type="SAM" id="MobiDB-lite"/>
    </source>
</evidence>
<dbReference type="GeneID" id="103087722"/>
<dbReference type="KEGG" id="lve:103087722"/>
<feature type="compositionally biased region" description="Basic and acidic residues" evidence="1">
    <location>
        <begin position="1"/>
        <end position="15"/>
    </location>
</feature>
<proteinExistence type="predicted"/>
<name>A0A340WSZ2_LIPVE</name>
<gene>
    <name evidence="3" type="primary">LOC103087722</name>
</gene>
<feature type="compositionally biased region" description="Low complexity" evidence="1">
    <location>
        <begin position="86"/>
        <end position="97"/>
    </location>
</feature>
<reference evidence="3" key="1">
    <citation type="submission" date="2025-08" db="UniProtKB">
        <authorList>
            <consortium name="RefSeq"/>
        </authorList>
    </citation>
    <scope>IDENTIFICATION</scope>
</reference>
<dbReference type="InParanoid" id="A0A340WSZ2"/>
<sequence>MAVRRSLKESPKSPEKPSNYMQNNFTGEDDTSKGSSEAEGVKGPRSSRPPRELRTGTGDHPPPRPPPPAQPHTPPALGRPPPRSPGPARAPRAAPAGQDRTGQGAGASGPAPLHNRPAGRPRCVGGGGGDCWAVCRSAEPATAGVARLLTWRQGRERAGTGAVPAGLGVGPCAARPASRAPAPAPCVRGSLPPARSSPQPQRPSPGTKRLRGGAEPAALAGASGDGRAPSSDSSRQPPIRPRETESPCLASSPALPPDPAHFPVPHALPFPGTPPALRPGAQEGVKTLWGPSSGDGP</sequence>
<dbReference type="AlphaFoldDB" id="A0A340WSZ2"/>
<evidence type="ECO:0000313" key="3">
    <source>
        <dbReference type="RefSeq" id="XP_007452001.1"/>
    </source>
</evidence>